<dbReference type="InterPro" id="IPR004123">
    <property type="entry name" value="Dim1"/>
</dbReference>
<evidence type="ECO:0000256" key="1">
    <source>
        <dbReference type="ARBA" id="ARBA00004123"/>
    </source>
</evidence>
<reference evidence="6" key="1">
    <citation type="submission" date="2019-11" db="EMBL/GenBank/DDBJ databases">
        <authorList>
            <person name="Liu Y."/>
            <person name="Hou J."/>
            <person name="Li T.-Q."/>
            <person name="Guan C.-H."/>
            <person name="Wu X."/>
            <person name="Wu H.-Z."/>
            <person name="Ling F."/>
            <person name="Zhang R."/>
            <person name="Shi X.-G."/>
            <person name="Ren J.-P."/>
            <person name="Chen E.-F."/>
            <person name="Sun J.-M."/>
        </authorList>
    </citation>
    <scope>NUCLEOTIDE SEQUENCE</scope>
    <source>
        <strain evidence="6">Adult_tree_wgs_1</strain>
        <tissue evidence="6">Leaves</tissue>
    </source>
</reference>
<dbReference type="PANTHER" id="PTHR12052:SF5">
    <property type="entry name" value="THIOREDOXIN-LIKE PROTEIN 4A"/>
    <property type="match status" value="1"/>
</dbReference>
<evidence type="ECO:0000313" key="7">
    <source>
        <dbReference type="Proteomes" id="UP000626092"/>
    </source>
</evidence>
<comment type="subcellular location">
    <subcellularLocation>
        <location evidence="1">Nucleus</location>
    </subcellularLocation>
</comment>
<keyword evidence="7" id="KW-1185">Reference proteome</keyword>
<dbReference type="EMBL" id="WJXA01000002">
    <property type="protein sequence ID" value="KAF7151133.1"/>
    <property type="molecule type" value="Genomic_DNA"/>
</dbReference>
<dbReference type="Pfam" id="PF02966">
    <property type="entry name" value="DIM1"/>
    <property type="match status" value="1"/>
</dbReference>
<name>A0A834HBT7_RHOSS</name>
<dbReference type="SUPFAM" id="SSF52833">
    <property type="entry name" value="Thioredoxin-like"/>
    <property type="match status" value="1"/>
</dbReference>
<gene>
    <name evidence="6" type="ORF">RHSIM_Rhsim02G0166000</name>
</gene>
<dbReference type="InterPro" id="IPR036249">
    <property type="entry name" value="Thioredoxin-like_sf"/>
</dbReference>
<comment type="caution">
    <text evidence="6">The sequence shown here is derived from an EMBL/GenBank/DDBJ whole genome shotgun (WGS) entry which is preliminary data.</text>
</comment>
<sequence>MSYLLPHLHSGWAVDQAILAEEERLVMIRFGHDWDETCMQVPSLSLYTLKWPKAQPMLQYIVALCCSDDKLIFLLSPQPHLVISALVHLAIDMP</sequence>
<organism evidence="6 7">
    <name type="scientific">Rhododendron simsii</name>
    <name type="common">Sims's rhododendron</name>
    <dbReference type="NCBI Taxonomy" id="118357"/>
    <lineage>
        <taxon>Eukaryota</taxon>
        <taxon>Viridiplantae</taxon>
        <taxon>Streptophyta</taxon>
        <taxon>Embryophyta</taxon>
        <taxon>Tracheophyta</taxon>
        <taxon>Spermatophyta</taxon>
        <taxon>Magnoliopsida</taxon>
        <taxon>eudicotyledons</taxon>
        <taxon>Gunneridae</taxon>
        <taxon>Pentapetalae</taxon>
        <taxon>asterids</taxon>
        <taxon>Ericales</taxon>
        <taxon>Ericaceae</taxon>
        <taxon>Ericoideae</taxon>
        <taxon>Rhodoreae</taxon>
        <taxon>Rhododendron</taxon>
    </lineage>
</organism>
<evidence type="ECO:0000256" key="3">
    <source>
        <dbReference type="ARBA" id="ARBA00022664"/>
    </source>
</evidence>
<dbReference type="AlphaFoldDB" id="A0A834HBT7"/>
<evidence type="ECO:0000256" key="5">
    <source>
        <dbReference type="ARBA" id="ARBA00023242"/>
    </source>
</evidence>
<keyword evidence="3" id="KW-0507">mRNA processing</keyword>
<dbReference type="Proteomes" id="UP000626092">
    <property type="component" value="Unassembled WGS sequence"/>
</dbReference>
<proteinExistence type="inferred from homology"/>
<keyword evidence="5" id="KW-0539">Nucleus</keyword>
<dbReference type="GO" id="GO:0046540">
    <property type="term" value="C:U4/U6 x U5 tri-snRNP complex"/>
    <property type="evidence" value="ECO:0007669"/>
    <property type="project" value="InterPro"/>
</dbReference>
<keyword evidence="4" id="KW-0508">mRNA splicing</keyword>
<dbReference type="GO" id="GO:0005681">
    <property type="term" value="C:spliceosomal complex"/>
    <property type="evidence" value="ECO:0007669"/>
    <property type="project" value="TreeGrafter"/>
</dbReference>
<dbReference type="GO" id="GO:0000398">
    <property type="term" value="P:mRNA splicing, via spliceosome"/>
    <property type="evidence" value="ECO:0007669"/>
    <property type="project" value="InterPro"/>
</dbReference>
<evidence type="ECO:0000256" key="2">
    <source>
        <dbReference type="ARBA" id="ARBA00008241"/>
    </source>
</evidence>
<dbReference type="GO" id="GO:0005682">
    <property type="term" value="C:U5 snRNP"/>
    <property type="evidence" value="ECO:0007669"/>
    <property type="project" value="TreeGrafter"/>
</dbReference>
<protein>
    <submittedName>
        <fullName evidence="6">Uncharacterized protein</fullName>
    </submittedName>
</protein>
<dbReference type="PANTHER" id="PTHR12052">
    <property type="entry name" value="THIOREDOXIN-LIKE PROTEN 4A, 4B"/>
    <property type="match status" value="1"/>
</dbReference>
<accession>A0A834HBT7</accession>
<dbReference type="OrthoDB" id="147752at2759"/>
<dbReference type="Gene3D" id="3.40.30.10">
    <property type="entry name" value="Glutaredoxin"/>
    <property type="match status" value="1"/>
</dbReference>
<comment type="similarity">
    <text evidence="2">Belongs to the DIM1 family.</text>
</comment>
<evidence type="ECO:0000256" key="4">
    <source>
        <dbReference type="ARBA" id="ARBA00023187"/>
    </source>
</evidence>
<evidence type="ECO:0000313" key="6">
    <source>
        <dbReference type="EMBL" id="KAF7151133.1"/>
    </source>
</evidence>